<dbReference type="KEGG" id="ehx:EMIHUDRAFT_105874"/>
<dbReference type="RefSeq" id="XP_005761258.1">
    <property type="nucleotide sequence ID" value="XM_005761201.1"/>
</dbReference>
<dbReference type="GeneID" id="17255031"/>
<feature type="region of interest" description="Disordered" evidence="1">
    <location>
        <begin position="93"/>
        <end position="115"/>
    </location>
</feature>
<feature type="transmembrane region" description="Helical" evidence="2">
    <location>
        <begin position="149"/>
        <end position="177"/>
    </location>
</feature>
<dbReference type="HOGENOM" id="CLU_981542_0_0_1"/>
<dbReference type="AlphaFoldDB" id="A0A0D3IC44"/>
<feature type="transmembrane region" description="Helical" evidence="2">
    <location>
        <begin position="197"/>
        <end position="219"/>
    </location>
</feature>
<organism evidence="3 4">
    <name type="scientific">Emiliania huxleyi (strain CCMP1516)</name>
    <dbReference type="NCBI Taxonomy" id="280463"/>
    <lineage>
        <taxon>Eukaryota</taxon>
        <taxon>Haptista</taxon>
        <taxon>Haptophyta</taxon>
        <taxon>Prymnesiophyceae</taxon>
        <taxon>Isochrysidales</taxon>
        <taxon>Noelaerhabdaceae</taxon>
        <taxon>Emiliania</taxon>
    </lineage>
</organism>
<dbReference type="PaxDb" id="2903-EOD08829"/>
<evidence type="ECO:0000256" key="2">
    <source>
        <dbReference type="SAM" id="Phobius"/>
    </source>
</evidence>
<dbReference type="Proteomes" id="UP000013827">
    <property type="component" value="Unassembled WGS sequence"/>
</dbReference>
<dbReference type="Pfam" id="PF14087">
    <property type="entry name" value="DUF4267"/>
    <property type="match status" value="1"/>
</dbReference>
<name>A0A0D3IC44_EMIH1</name>
<evidence type="ECO:0000313" key="4">
    <source>
        <dbReference type="Proteomes" id="UP000013827"/>
    </source>
</evidence>
<reference evidence="4" key="1">
    <citation type="journal article" date="2013" name="Nature">
        <title>Pan genome of the phytoplankton Emiliania underpins its global distribution.</title>
        <authorList>
            <person name="Read B.A."/>
            <person name="Kegel J."/>
            <person name="Klute M.J."/>
            <person name="Kuo A."/>
            <person name="Lefebvre S.C."/>
            <person name="Maumus F."/>
            <person name="Mayer C."/>
            <person name="Miller J."/>
            <person name="Monier A."/>
            <person name="Salamov A."/>
            <person name="Young J."/>
            <person name="Aguilar M."/>
            <person name="Claverie J.M."/>
            <person name="Frickenhaus S."/>
            <person name="Gonzalez K."/>
            <person name="Herman E.K."/>
            <person name="Lin Y.C."/>
            <person name="Napier J."/>
            <person name="Ogata H."/>
            <person name="Sarno A.F."/>
            <person name="Shmutz J."/>
            <person name="Schroeder D."/>
            <person name="de Vargas C."/>
            <person name="Verret F."/>
            <person name="von Dassow P."/>
            <person name="Valentin K."/>
            <person name="Van de Peer Y."/>
            <person name="Wheeler G."/>
            <person name="Dacks J.B."/>
            <person name="Delwiche C.F."/>
            <person name="Dyhrman S.T."/>
            <person name="Glockner G."/>
            <person name="John U."/>
            <person name="Richards T."/>
            <person name="Worden A.Z."/>
            <person name="Zhang X."/>
            <person name="Grigoriev I.V."/>
            <person name="Allen A.E."/>
            <person name="Bidle K."/>
            <person name="Borodovsky M."/>
            <person name="Bowler C."/>
            <person name="Brownlee C."/>
            <person name="Cock J.M."/>
            <person name="Elias M."/>
            <person name="Gladyshev V.N."/>
            <person name="Groth M."/>
            <person name="Guda C."/>
            <person name="Hadaegh A."/>
            <person name="Iglesias-Rodriguez M.D."/>
            <person name="Jenkins J."/>
            <person name="Jones B.M."/>
            <person name="Lawson T."/>
            <person name="Leese F."/>
            <person name="Lindquist E."/>
            <person name="Lobanov A."/>
            <person name="Lomsadze A."/>
            <person name="Malik S.B."/>
            <person name="Marsh M.E."/>
            <person name="Mackinder L."/>
            <person name="Mock T."/>
            <person name="Mueller-Roeber B."/>
            <person name="Pagarete A."/>
            <person name="Parker M."/>
            <person name="Probert I."/>
            <person name="Quesneville H."/>
            <person name="Raines C."/>
            <person name="Rensing S.A."/>
            <person name="Riano-Pachon D.M."/>
            <person name="Richier S."/>
            <person name="Rokitta S."/>
            <person name="Shiraiwa Y."/>
            <person name="Soanes D.M."/>
            <person name="van der Giezen M."/>
            <person name="Wahlund T.M."/>
            <person name="Williams B."/>
            <person name="Wilson W."/>
            <person name="Wolfe G."/>
            <person name="Wurch L.L."/>
        </authorList>
    </citation>
    <scope>NUCLEOTIDE SEQUENCE</scope>
</reference>
<evidence type="ECO:0000313" key="3">
    <source>
        <dbReference type="EnsemblProtists" id="EOD08829"/>
    </source>
</evidence>
<sequence>MVAPGIMVPILAPIAPVALALASAPTVVVTAPLVMPPVMMRPLLAFPTLIAPSQLIPPRLIARSRPPSRLAPPSPLFASPLVAPLLNTPATLLGTHPDHAKQPEPNKNTAEAWRRQQNTPIQESAEAAVPLVAPAAEPIAMDTASLAHLLYVVGSMCLGVGLCVLGVLCFFLPHTAAEMYGLPLQAECSAPARQDEAWVLATGFRDLFLGIITLALYLTQPQAMRVYTSCLVPLPLADALLALAYQAEPLAVATHLGGTFGVLVLAIAARCDPALDSAGKGRSA</sequence>
<keyword evidence="2" id="KW-0812">Transmembrane</keyword>
<protein>
    <recommendedName>
        <fullName evidence="5">DUF4267 domain-containing protein</fullName>
    </recommendedName>
</protein>
<dbReference type="InterPro" id="IPR025363">
    <property type="entry name" value="DUF4267"/>
</dbReference>
<proteinExistence type="predicted"/>
<keyword evidence="2" id="KW-0472">Membrane</keyword>
<evidence type="ECO:0000256" key="1">
    <source>
        <dbReference type="SAM" id="MobiDB-lite"/>
    </source>
</evidence>
<keyword evidence="4" id="KW-1185">Reference proteome</keyword>
<reference evidence="3" key="2">
    <citation type="submission" date="2024-10" db="UniProtKB">
        <authorList>
            <consortium name="EnsemblProtists"/>
        </authorList>
    </citation>
    <scope>IDENTIFICATION</scope>
</reference>
<feature type="compositionally biased region" description="Polar residues" evidence="1">
    <location>
        <begin position="105"/>
        <end position="115"/>
    </location>
</feature>
<keyword evidence="2" id="KW-1133">Transmembrane helix</keyword>
<evidence type="ECO:0008006" key="5">
    <source>
        <dbReference type="Google" id="ProtNLM"/>
    </source>
</evidence>
<accession>A0A0D3IC44</accession>
<dbReference type="EnsemblProtists" id="EOD08829">
    <property type="protein sequence ID" value="EOD08829"/>
    <property type="gene ID" value="EMIHUDRAFT_105874"/>
</dbReference>